<reference evidence="1" key="1">
    <citation type="submission" date="2021-01" db="EMBL/GenBank/DDBJ databases">
        <title>Adiantum capillus-veneris genome.</title>
        <authorList>
            <person name="Fang Y."/>
            <person name="Liao Q."/>
        </authorList>
    </citation>
    <scope>NUCLEOTIDE SEQUENCE</scope>
    <source>
        <strain evidence="1">H3</strain>
        <tissue evidence="1">Leaf</tissue>
    </source>
</reference>
<keyword evidence="2" id="KW-1185">Reference proteome</keyword>
<accession>A0A9D4U9H5</accession>
<dbReference type="AlphaFoldDB" id="A0A9D4U9H5"/>
<gene>
    <name evidence="1" type="ORF">GOP47_0020613</name>
</gene>
<dbReference type="EMBL" id="JABFUD020000020">
    <property type="protein sequence ID" value="KAI5063943.1"/>
    <property type="molecule type" value="Genomic_DNA"/>
</dbReference>
<comment type="caution">
    <text evidence="1">The sequence shown here is derived from an EMBL/GenBank/DDBJ whole genome shotgun (WGS) entry which is preliminary data.</text>
</comment>
<sequence length="275" mass="32127">MLQVMEKKFFILSAHERESLLTVYKWKDAPLLTLENVNAMGVFYFKAFLRGCKYAQGDYVVFLDKLSQTCEQEVVFHRGRLKKMFLHEQEGELQLFMVVESLVQSIFIMDEVTGMPLVPTSERTNCLREIGEKRVAMYVPPWLELGDHVIALSHDCQMKKAFIVEVDEHKRKALLFWLDDEESEILWLDEKFIVTVLPSSTEVILHLEMIERMRVLLLSMLLMSSIEMWMWKANIGTLSSGHLNEYSDVAHIMLYGCQLYKASTTIFVWQVPERS</sequence>
<evidence type="ECO:0000313" key="1">
    <source>
        <dbReference type="EMBL" id="KAI5063943.1"/>
    </source>
</evidence>
<dbReference type="Proteomes" id="UP000886520">
    <property type="component" value="Chromosome 20"/>
</dbReference>
<protein>
    <submittedName>
        <fullName evidence="1">Uncharacterized protein</fullName>
    </submittedName>
</protein>
<dbReference type="OrthoDB" id="1993903at2759"/>
<evidence type="ECO:0000313" key="2">
    <source>
        <dbReference type="Proteomes" id="UP000886520"/>
    </source>
</evidence>
<proteinExistence type="predicted"/>
<organism evidence="1 2">
    <name type="scientific">Adiantum capillus-veneris</name>
    <name type="common">Maidenhair fern</name>
    <dbReference type="NCBI Taxonomy" id="13818"/>
    <lineage>
        <taxon>Eukaryota</taxon>
        <taxon>Viridiplantae</taxon>
        <taxon>Streptophyta</taxon>
        <taxon>Embryophyta</taxon>
        <taxon>Tracheophyta</taxon>
        <taxon>Polypodiopsida</taxon>
        <taxon>Polypodiidae</taxon>
        <taxon>Polypodiales</taxon>
        <taxon>Pteridineae</taxon>
        <taxon>Pteridaceae</taxon>
        <taxon>Vittarioideae</taxon>
        <taxon>Adiantum</taxon>
    </lineage>
</organism>
<name>A0A9D4U9H5_ADICA</name>